<dbReference type="RefSeq" id="WP_158351846.1">
    <property type="nucleotide sequence ID" value="NZ_CP032998.1"/>
</dbReference>
<dbReference type="Gene3D" id="3.40.50.300">
    <property type="entry name" value="P-loop containing nucleotide triphosphate hydrolases"/>
    <property type="match status" value="1"/>
</dbReference>
<evidence type="ECO:0000256" key="2">
    <source>
        <dbReference type="ARBA" id="ARBA00012980"/>
    </source>
</evidence>
<evidence type="ECO:0000256" key="4">
    <source>
        <dbReference type="ARBA" id="ARBA00022679"/>
    </source>
</evidence>
<feature type="domain" description="Thymidylate kinase-like" evidence="13">
    <location>
        <begin position="9"/>
        <end position="199"/>
    </location>
</feature>
<dbReference type="InterPro" id="IPR018095">
    <property type="entry name" value="Thymidylate_kin_CS"/>
</dbReference>
<dbReference type="InterPro" id="IPR027417">
    <property type="entry name" value="P-loop_NTPase"/>
</dbReference>
<dbReference type="PANTHER" id="PTHR10344:SF4">
    <property type="entry name" value="UMP-CMP KINASE 2, MITOCHONDRIAL"/>
    <property type="match status" value="1"/>
</dbReference>
<dbReference type="AlphaFoldDB" id="A0A4D6YAC6"/>
<dbReference type="CDD" id="cd01672">
    <property type="entry name" value="TMPK"/>
    <property type="match status" value="1"/>
</dbReference>
<evidence type="ECO:0000256" key="8">
    <source>
        <dbReference type="ARBA" id="ARBA00022840"/>
    </source>
</evidence>
<dbReference type="GO" id="GO:0006227">
    <property type="term" value="P:dUDP biosynthetic process"/>
    <property type="evidence" value="ECO:0007669"/>
    <property type="project" value="TreeGrafter"/>
</dbReference>
<gene>
    <name evidence="12" type="primary">tmk</name>
    <name evidence="14" type="ORF">D9V79_01090</name>
</gene>
<evidence type="ECO:0000256" key="1">
    <source>
        <dbReference type="ARBA" id="ARBA00009776"/>
    </source>
</evidence>
<dbReference type="Pfam" id="PF02223">
    <property type="entry name" value="Thymidylate_kin"/>
    <property type="match status" value="1"/>
</dbReference>
<organism evidence="14 15">
    <name type="scientific">Buchnera aphidicola</name>
    <name type="common">Stegophylla sp.</name>
    <dbReference type="NCBI Taxonomy" id="2315800"/>
    <lineage>
        <taxon>Bacteria</taxon>
        <taxon>Pseudomonadati</taxon>
        <taxon>Pseudomonadota</taxon>
        <taxon>Gammaproteobacteria</taxon>
        <taxon>Enterobacterales</taxon>
        <taxon>Erwiniaceae</taxon>
        <taxon>Buchnera</taxon>
    </lineage>
</organism>
<dbReference type="EMBL" id="CP032998">
    <property type="protein sequence ID" value="QCI26389.1"/>
    <property type="molecule type" value="Genomic_DNA"/>
</dbReference>
<dbReference type="FunFam" id="3.40.50.300:FF:000225">
    <property type="entry name" value="Thymidylate kinase"/>
    <property type="match status" value="1"/>
</dbReference>
<evidence type="ECO:0000313" key="14">
    <source>
        <dbReference type="EMBL" id="QCI26389.1"/>
    </source>
</evidence>
<dbReference type="GO" id="GO:0005524">
    <property type="term" value="F:ATP binding"/>
    <property type="evidence" value="ECO:0007669"/>
    <property type="project" value="UniProtKB-UniRule"/>
</dbReference>
<dbReference type="OrthoDB" id="9774907at2"/>
<dbReference type="InterPro" id="IPR039430">
    <property type="entry name" value="Thymidylate_kin-like_dom"/>
</dbReference>
<keyword evidence="8 12" id="KW-0067">ATP-binding</keyword>
<keyword evidence="6 12" id="KW-0547">Nucleotide-binding</keyword>
<dbReference type="HAMAP" id="MF_00165">
    <property type="entry name" value="Thymidylate_kinase"/>
    <property type="match status" value="1"/>
</dbReference>
<dbReference type="PANTHER" id="PTHR10344">
    <property type="entry name" value="THYMIDYLATE KINASE"/>
    <property type="match status" value="1"/>
</dbReference>
<dbReference type="EC" id="2.7.4.9" evidence="2 12"/>
<accession>A0A4D6YAC6</accession>
<evidence type="ECO:0000256" key="10">
    <source>
        <dbReference type="ARBA" id="ARBA00048743"/>
    </source>
</evidence>
<dbReference type="PROSITE" id="PS01331">
    <property type="entry name" value="THYMIDYLATE_KINASE"/>
    <property type="match status" value="1"/>
</dbReference>
<evidence type="ECO:0000256" key="11">
    <source>
        <dbReference type="ARBA" id="ARBA00057735"/>
    </source>
</evidence>
<name>A0A4D6YAC6_9GAMM</name>
<evidence type="ECO:0000256" key="6">
    <source>
        <dbReference type="ARBA" id="ARBA00022741"/>
    </source>
</evidence>
<dbReference type="GO" id="GO:0005829">
    <property type="term" value="C:cytosol"/>
    <property type="evidence" value="ECO:0007669"/>
    <property type="project" value="TreeGrafter"/>
</dbReference>
<evidence type="ECO:0000256" key="12">
    <source>
        <dbReference type="HAMAP-Rule" id="MF_00165"/>
    </source>
</evidence>
<keyword evidence="4 12" id="KW-0808">Transferase</keyword>
<evidence type="ECO:0000259" key="13">
    <source>
        <dbReference type="Pfam" id="PF02223"/>
    </source>
</evidence>
<dbReference type="GO" id="GO:0006233">
    <property type="term" value="P:dTDP biosynthetic process"/>
    <property type="evidence" value="ECO:0007669"/>
    <property type="project" value="InterPro"/>
</dbReference>
<evidence type="ECO:0000313" key="15">
    <source>
        <dbReference type="Proteomes" id="UP000298636"/>
    </source>
</evidence>
<evidence type="ECO:0000256" key="5">
    <source>
        <dbReference type="ARBA" id="ARBA00022727"/>
    </source>
</evidence>
<sequence length="221" mass="25788">MRTSKFIVLEGLDGSGKTYACMTVKKILKKNGIKKIIIVREPGSTPIAEKIRNIIKNFHNYENIDKKTILLLMYACRIQLIKNIIKPNLKKNIWVISDRHDMSTFAYQGGGFGIEENTIKTLRNMMIGDFYPDLTIYLDVIPKISLQRIFIRSQPDNIEINNIDFFHKIRNSYLQLVKKNSKNITINANLNINIVQQDIKKKIEIWLKYENNMEPMVKKVL</sequence>
<comment type="catalytic activity">
    <reaction evidence="10 12">
        <text>dTMP + ATP = dTDP + ADP</text>
        <dbReference type="Rhea" id="RHEA:13517"/>
        <dbReference type="ChEBI" id="CHEBI:30616"/>
        <dbReference type="ChEBI" id="CHEBI:58369"/>
        <dbReference type="ChEBI" id="CHEBI:63528"/>
        <dbReference type="ChEBI" id="CHEBI:456216"/>
        <dbReference type="EC" id="2.7.4.9"/>
    </reaction>
</comment>
<keyword evidence="15" id="KW-1185">Reference proteome</keyword>
<dbReference type="GO" id="GO:0004798">
    <property type="term" value="F:dTMP kinase activity"/>
    <property type="evidence" value="ECO:0007669"/>
    <property type="project" value="UniProtKB-UniRule"/>
</dbReference>
<dbReference type="GO" id="GO:0006235">
    <property type="term" value="P:dTTP biosynthetic process"/>
    <property type="evidence" value="ECO:0007669"/>
    <property type="project" value="UniProtKB-UniRule"/>
</dbReference>
<protein>
    <recommendedName>
        <fullName evidence="3 12">Thymidylate kinase</fullName>
        <ecNumber evidence="2 12">2.7.4.9</ecNumber>
    </recommendedName>
    <alternativeName>
        <fullName evidence="9 12">dTMP kinase</fullName>
    </alternativeName>
</protein>
<dbReference type="InterPro" id="IPR018094">
    <property type="entry name" value="Thymidylate_kinase"/>
</dbReference>
<evidence type="ECO:0000256" key="3">
    <source>
        <dbReference type="ARBA" id="ARBA00017144"/>
    </source>
</evidence>
<feature type="binding site" evidence="12">
    <location>
        <begin position="11"/>
        <end position="18"/>
    </location>
    <ligand>
        <name>ATP</name>
        <dbReference type="ChEBI" id="CHEBI:30616"/>
    </ligand>
</feature>
<dbReference type="NCBIfam" id="TIGR00041">
    <property type="entry name" value="DTMP_kinase"/>
    <property type="match status" value="1"/>
</dbReference>
<evidence type="ECO:0000256" key="9">
    <source>
        <dbReference type="ARBA" id="ARBA00029962"/>
    </source>
</evidence>
<comment type="similarity">
    <text evidence="1 12">Belongs to the thymidylate kinase family.</text>
</comment>
<keyword evidence="5 12" id="KW-0545">Nucleotide biosynthesis</keyword>
<reference evidence="14 15" key="1">
    <citation type="submission" date="2018-10" db="EMBL/GenBank/DDBJ databases">
        <title>Comparative functional genomics of the obligate endosymbiont Buchnera aphidicola.</title>
        <authorList>
            <person name="Chong R.A."/>
        </authorList>
    </citation>
    <scope>NUCLEOTIDE SEQUENCE [LARGE SCALE GENOMIC DNA]</scope>
    <source>
        <strain evidence="14 15">Ssp</strain>
    </source>
</reference>
<keyword evidence="7 12" id="KW-0418">Kinase</keyword>
<comment type="function">
    <text evidence="11 12">Phosphorylation of dTMP to form dTDP in both de novo and salvage pathways of dTTP synthesis.</text>
</comment>
<proteinExistence type="inferred from homology"/>
<dbReference type="Proteomes" id="UP000298636">
    <property type="component" value="Chromosome"/>
</dbReference>
<evidence type="ECO:0000256" key="7">
    <source>
        <dbReference type="ARBA" id="ARBA00022777"/>
    </source>
</evidence>
<dbReference type="SUPFAM" id="SSF52540">
    <property type="entry name" value="P-loop containing nucleoside triphosphate hydrolases"/>
    <property type="match status" value="1"/>
</dbReference>